<dbReference type="GO" id="GO:0006123">
    <property type="term" value="P:mitochondrial electron transport, cytochrome c to oxygen"/>
    <property type="evidence" value="ECO:0007669"/>
    <property type="project" value="UniProtKB-ARBA"/>
</dbReference>
<dbReference type="InterPro" id="IPR024791">
    <property type="entry name" value="Cyt_c/ubiquinol_Oxase_su3"/>
</dbReference>
<comment type="function">
    <text evidence="9">Component of the cytochrome c oxidase, the last enzyme in the mitochondrial electron transport chain which drives oxidative phosphorylation. The respiratory chain contains 3 multisubunit complexes succinate dehydrogenase (complex II, CII), ubiquinol-cytochrome c oxidoreductase (cytochrome b-c1 complex, complex III, CIII) and cytochrome c oxidase (complex IV, CIV), that cooperate to transfer electrons derived from NADH and succinate to molecular oxygen, creating an electrochemical gradient over the inner membrane that drives transmembrane transport and the ATP synthase. Cytochrome c oxidase is the component of the respiratory chain that catalyzes the reduction of oxygen to water. Electrons originating from reduced cytochrome c in the intermembrane space (IMS) are transferred via the dinuclear copper A center (CU(A)) of subunit 2 and heme A of subunit 1 to the active site in subunit 1, a binuclear center (BNC) formed by heme A3 and copper B (CU(B)). The BNC reduces molecular oxygen to 2 water molecules using 4 electrons from cytochrome c in the IMS and 4 protons from the mitochondrial matrix.</text>
</comment>
<name>A0A3G9GXJ3_9AGAR</name>
<organism evidence="12">
    <name type="scientific">Stropharia rugosoannulata</name>
    <dbReference type="NCBI Taxonomy" id="68746"/>
    <lineage>
        <taxon>Eukaryota</taxon>
        <taxon>Fungi</taxon>
        <taxon>Dikarya</taxon>
        <taxon>Basidiomycota</taxon>
        <taxon>Agaricomycotina</taxon>
        <taxon>Agaricomycetes</taxon>
        <taxon>Agaricomycetidae</taxon>
        <taxon>Agaricales</taxon>
        <taxon>Agaricineae</taxon>
        <taxon>Strophariaceae</taxon>
        <taxon>Stropharia</taxon>
    </lineage>
</organism>
<dbReference type="FunFam" id="1.10.287.70:FF:000082">
    <property type="entry name" value="Cytochrome c oxidase subunit 3"/>
    <property type="match status" value="1"/>
</dbReference>
<dbReference type="InterPro" id="IPR013833">
    <property type="entry name" value="Cyt_c_oxidase_su3_a-hlx"/>
</dbReference>
<dbReference type="SUPFAM" id="SSF81452">
    <property type="entry name" value="Cytochrome c oxidase subunit III-like"/>
    <property type="match status" value="1"/>
</dbReference>
<accession>A0A3G9GXJ3</accession>
<feature type="transmembrane region" description="Helical" evidence="10">
    <location>
        <begin position="167"/>
        <end position="185"/>
    </location>
</feature>
<comment type="similarity">
    <text evidence="2 9">Belongs to the cytochrome c oxidase subunit 3 family.</text>
</comment>
<dbReference type="InterPro" id="IPR000298">
    <property type="entry name" value="Cyt_c_oxidase-like_su3"/>
</dbReference>
<evidence type="ECO:0000256" key="7">
    <source>
        <dbReference type="ARBA" id="ARBA00023136"/>
    </source>
</evidence>
<feature type="transmembrane region" description="Helical" evidence="10">
    <location>
        <begin position="249"/>
        <end position="269"/>
    </location>
</feature>
<dbReference type="InterPro" id="IPR035973">
    <property type="entry name" value="Cyt_c_oxidase_su3-like_sf"/>
</dbReference>
<gene>
    <name evidence="12" type="primary">cox3</name>
</gene>
<feature type="transmembrane region" description="Helical" evidence="10">
    <location>
        <begin position="205"/>
        <end position="229"/>
    </location>
</feature>
<dbReference type="AlphaFoldDB" id="A0A3G9GXJ3"/>
<evidence type="ECO:0000256" key="6">
    <source>
        <dbReference type="ARBA" id="ARBA00022989"/>
    </source>
</evidence>
<feature type="transmembrane region" description="Helical" evidence="10">
    <location>
        <begin position="48"/>
        <end position="67"/>
    </location>
</feature>
<feature type="transmembrane region" description="Helical" evidence="10">
    <location>
        <begin position="21"/>
        <end position="42"/>
    </location>
</feature>
<feature type="domain" description="Heme-copper oxidase subunit III family profile" evidence="11">
    <location>
        <begin position="11"/>
        <end position="270"/>
    </location>
</feature>
<geneLocation type="mitochondrion" evidence="12"/>
<evidence type="ECO:0000256" key="2">
    <source>
        <dbReference type="ARBA" id="ARBA00010581"/>
    </source>
</evidence>
<comment type="catalytic activity">
    <reaction evidence="8">
        <text>4 Fe(II)-[cytochrome c] + O2 + 8 H(+)(in) = 4 Fe(III)-[cytochrome c] + 2 H2O + 4 H(+)(out)</text>
        <dbReference type="Rhea" id="RHEA:11436"/>
        <dbReference type="Rhea" id="RHEA-COMP:10350"/>
        <dbReference type="Rhea" id="RHEA-COMP:14399"/>
        <dbReference type="ChEBI" id="CHEBI:15377"/>
        <dbReference type="ChEBI" id="CHEBI:15378"/>
        <dbReference type="ChEBI" id="CHEBI:15379"/>
        <dbReference type="ChEBI" id="CHEBI:29033"/>
        <dbReference type="ChEBI" id="CHEBI:29034"/>
        <dbReference type="EC" id="7.1.1.9"/>
    </reaction>
    <physiologicalReaction direction="left-to-right" evidence="8">
        <dbReference type="Rhea" id="RHEA:11437"/>
    </physiologicalReaction>
</comment>
<dbReference type="InterPro" id="IPR033945">
    <property type="entry name" value="Cyt_c_oxase_su3_dom"/>
</dbReference>
<dbReference type="Gene3D" id="1.10.287.70">
    <property type="match status" value="1"/>
</dbReference>
<dbReference type="GO" id="GO:0045277">
    <property type="term" value="C:respiratory chain complex IV"/>
    <property type="evidence" value="ECO:0007669"/>
    <property type="project" value="UniProtKB-ARBA"/>
</dbReference>
<keyword evidence="4 9" id="KW-0812">Transmembrane</keyword>
<dbReference type="PANTHER" id="PTHR11403">
    <property type="entry name" value="CYTOCHROME C OXIDASE SUBUNIT III"/>
    <property type="match status" value="1"/>
</dbReference>
<sequence length="271" mass="30171">MNNILLRNKFQKFPFHLVDPSPWPILLSFSLLNLTVGAVSYMHGLANGGYILTLGFILTTYGMVLWLRDVVIEGSYLGHHTKEVKNGLMIGMILFIISEVFAFLSVFWAFFHSSLSPAIEIGGAWPPIGITPLDPFAIPLLNTFLLLSSGAFITYAHHALIAGNRKATIDGVIFTIILAVIFTGLQYFEYSEAGFTMADGVYGSAFYASTGLHGFHVIIGTIFIGVSLVRIINYQVTTKHHNGFESSILYWHFVDVVWLFLFVAVYFWGNT</sequence>
<feature type="transmembrane region" description="Helical" evidence="10">
    <location>
        <begin position="136"/>
        <end position="155"/>
    </location>
</feature>
<keyword evidence="9 12" id="KW-0496">Mitochondrion</keyword>
<protein>
    <recommendedName>
        <fullName evidence="3 9">Cytochrome c oxidase subunit 3</fullName>
    </recommendedName>
</protein>
<reference evidence="12" key="1">
    <citation type="journal article" date="2018" name="Mitochondrial DNA Part B Resour">
        <title>The complete mitochondrial genome sequence of the edible mushroom Stropharia rugosoannulata (Strophariaceae, Basidiomycota).</title>
        <authorList>
            <person name="Suzuki T."/>
            <person name="Ono A."/>
            <person name="Choi J.-H."/>
            <person name="Wu J."/>
            <person name="Kawagishi H."/>
            <person name="Dohra H."/>
        </authorList>
    </citation>
    <scope>NUCLEOTIDE SEQUENCE</scope>
    <source>
        <strain evidence="12">NBRC31871</strain>
    </source>
</reference>
<feature type="transmembrane region" description="Helical" evidence="10">
    <location>
        <begin position="88"/>
        <end position="111"/>
    </location>
</feature>
<keyword evidence="6 10" id="KW-1133">Transmembrane helix</keyword>
<dbReference type="PROSITE" id="PS50253">
    <property type="entry name" value="COX3"/>
    <property type="match status" value="1"/>
</dbReference>
<evidence type="ECO:0000259" key="11">
    <source>
        <dbReference type="PROSITE" id="PS50253"/>
    </source>
</evidence>
<dbReference type="GO" id="GO:0004129">
    <property type="term" value="F:cytochrome-c oxidase activity"/>
    <property type="evidence" value="ECO:0007669"/>
    <property type="project" value="UniProtKB-EC"/>
</dbReference>
<evidence type="ECO:0000256" key="3">
    <source>
        <dbReference type="ARBA" id="ARBA00015944"/>
    </source>
</evidence>
<proteinExistence type="inferred from homology"/>
<evidence type="ECO:0000256" key="4">
    <source>
        <dbReference type="ARBA" id="ARBA00022692"/>
    </source>
</evidence>
<evidence type="ECO:0000313" key="12">
    <source>
        <dbReference type="EMBL" id="BBG67074.1"/>
    </source>
</evidence>
<dbReference type="FunFam" id="1.20.120.80:FF:000002">
    <property type="entry name" value="Cytochrome c oxidase subunit 3"/>
    <property type="match status" value="1"/>
</dbReference>
<evidence type="ECO:0000256" key="5">
    <source>
        <dbReference type="ARBA" id="ARBA00022967"/>
    </source>
</evidence>
<dbReference type="PANTHER" id="PTHR11403:SF7">
    <property type="entry name" value="CYTOCHROME C OXIDASE SUBUNIT 3"/>
    <property type="match status" value="1"/>
</dbReference>
<evidence type="ECO:0000256" key="10">
    <source>
        <dbReference type="SAM" id="Phobius"/>
    </source>
</evidence>
<dbReference type="GO" id="GO:0005743">
    <property type="term" value="C:mitochondrial inner membrane"/>
    <property type="evidence" value="ECO:0007669"/>
    <property type="project" value="UniProtKB-SubCell"/>
</dbReference>
<dbReference type="Pfam" id="PF00510">
    <property type="entry name" value="COX3"/>
    <property type="match status" value="1"/>
</dbReference>
<dbReference type="CDD" id="cd01665">
    <property type="entry name" value="Cyt_c_Oxidase_III"/>
    <property type="match status" value="1"/>
</dbReference>
<keyword evidence="5" id="KW-1278">Translocase</keyword>
<evidence type="ECO:0000256" key="9">
    <source>
        <dbReference type="RuleBase" id="RU003375"/>
    </source>
</evidence>
<evidence type="ECO:0000256" key="1">
    <source>
        <dbReference type="ARBA" id="ARBA00004448"/>
    </source>
</evidence>
<comment type="subcellular location">
    <subcellularLocation>
        <location evidence="1">Mitochondrion inner membrane</location>
        <topology evidence="1">Multi-pass membrane protein</topology>
    </subcellularLocation>
</comment>
<keyword evidence="7 10" id="KW-0472">Membrane</keyword>
<evidence type="ECO:0000256" key="8">
    <source>
        <dbReference type="ARBA" id="ARBA00049512"/>
    </source>
</evidence>
<dbReference type="EMBL" id="AP019006">
    <property type="protein sequence ID" value="BBG67074.1"/>
    <property type="molecule type" value="Genomic_DNA"/>
</dbReference>
<dbReference type="Gene3D" id="1.20.120.80">
    <property type="entry name" value="Cytochrome c oxidase, subunit III, four-helix bundle"/>
    <property type="match status" value="1"/>
</dbReference>